<evidence type="ECO:0000313" key="2">
    <source>
        <dbReference type="Proteomes" id="UP001500975"/>
    </source>
</evidence>
<keyword evidence="2" id="KW-1185">Reference proteome</keyword>
<protein>
    <submittedName>
        <fullName evidence="1">Uncharacterized protein</fullName>
    </submittedName>
</protein>
<dbReference type="EMBL" id="BAABGJ010000081">
    <property type="protein sequence ID" value="GAA4359108.1"/>
    <property type="molecule type" value="Genomic_DNA"/>
</dbReference>
<reference evidence="2" key="1">
    <citation type="journal article" date="2019" name="Int. J. Syst. Evol. Microbiol.">
        <title>The Global Catalogue of Microorganisms (GCM) 10K type strain sequencing project: providing services to taxonomists for standard genome sequencing and annotation.</title>
        <authorList>
            <consortium name="The Broad Institute Genomics Platform"/>
            <consortium name="The Broad Institute Genome Sequencing Center for Infectious Disease"/>
            <person name="Wu L."/>
            <person name="Ma J."/>
        </authorList>
    </citation>
    <scope>NUCLEOTIDE SEQUENCE [LARGE SCALE GENOMIC DNA]</scope>
    <source>
        <strain evidence="2">JCM 17804</strain>
    </source>
</reference>
<dbReference type="RefSeq" id="WP_345541986.1">
    <property type="nucleotide sequence ID" value="NZ_BAABGJ010000081.1"/>
</dbReference>
<sequence length="80" mass="8221">MNVPSPVHATAACAALTATHLREAAQAQVVRAFRAHLGGGADPSDESLELFARLAVAEQRLRRRAGEAAAPRVAHGGGGQ</sequence>
<organism evidence="1 2">
    <name type="scientific">Variovorax defluvii</name>
    <dbReference type="NCBI Taxonomy" id="913761"/>
    <lineage>
        <taxon>Bacteria</taxon>
        <taxon>Pseudomonadati</taxon>
        <taxon>Pseudomonadota</taxon>
        <taxon>Betaproteobacteria</taxon>
        <taxon>Burkholderiales</taxon>
        <taxon>Comamonadaceae</taxon>
        <taxon>Variovorax</taxon>
    </lineage>
</organism>
<evidence type="ECO:0000313" key="1">
    <source>
        <dbReference type="EMBL" id="GAA4359108.1"/>
    </source>
</evidence>
<proteinExistence type="predicted"/>
<name>A0ABP8II49_9BURK</name>
<comment type="caution">
    <text evidence="1">The sequence shown here is derived from an EMBL/GenBank/DDBJ whole genome shotgun (WGS) entry which is preliminary data.</text>
</comment>
<dbReference type="Proteomes" id="UP001500975">
    <property type="component" value="Unassembled WGS sequence"/>
</dbReference>
<accession>A0ABP8II49</accession>
<gene>
    <name evidence="1" type="ORF">GCM10023165_54810</name>
</gene>